<dbReference type="InterPro" id="IPR032852">
    <property type="entry name" value="ALKBH2"/>
</dbReference>
<feature type="binding site" evidence="1">
    <location>
        <position position="939"/>
    </location>
    <ligand>
        <name>2-oxoglutarate</name>
        <dbReference type="ChEBI" id="CHEBI:16810"/>
    </ligand>
</feature>
<feature type="binding site" evidence="1">
    <location>
        <position position="942"/>
    </location>
    <ligand>
        <name>substrate</name>
    </ligand>
</feature>
<feature type="binding site" evidence="1">
    <location>
        <position position="1021"/>
    </location>
    <ligand>
        <name>2-oxoglutarate</name>
        <dbReference type="ChEBI" id="CHEBI:16810"/>
    </ligand>
</feature>
<accession>A0A8H2XUC6</accession>
<evidence type="ECO:0000313" key="4">
    <source>
        <dbReference type="EMBL" id="CAE6435471.1"/>
    </source>
</evidence>
<comment type="caution">
    <text evidence="4">The sequence shown here is derived from an EMBL/GenBank/DDBJ whole genome shotgun (WGS) entry which is preliminary data.</text>
</comment>
<feature type="domain" description="Fe2OG dioxygenase" evidence="3">
    <location>
        <begin position="921"/>
        <end position="1042"/>
    </location>
</feature>
<evidence type="ECO:0000313" key="5">
    <source>
        <dbReference type="Proteomes" id="UP000663853"/>
    </source>
</evidence>
<feature type="compositionally biased region" description="Basic and acidic residues" evidence="2">
    <location>
        <begin position="122"/>
        <end position="132"/>
    </location>
</feature>
<feature type="compositionally biased region" description="Basic residues" evidence="2">
    <location>
        <begin position="106"/>
        <end position="121"/>
    </location>
</feature>
<dbReference type="InterPro" id="IPR037151">
    <property type="entry name" value="AlkB-like_sf"/>
</dbReference>
<reference evidence="4" key="1">
    <citation type="submission" date="2021-01" db="EMBL/GenBank/DDBJ databases">
        <authorList>
            <person name="Kaushik A."/>
        </authorList>
    </citation>
    <scope>NUCLEOTIDE SEQUENCE</scope>
    <source>
        <strain evidence="4">AG6-10EEA</strain>
    </source>
</reference>
<evidence type="ECO:0000256" key="1">
    <source>
        <dbReference type="PIRSR" id="PIRSR632852-1"/>
    </source>
</evidence>
<dbReference type="PANTHER" id="PTHR31573:SF4">
    <property type="entry name" value="FE2OG DIOXYGENASE DOMAIN-CONTAINING PROTEIN"/>
    <property type="match status" value="1"/>
</dbReference>
<dbReference type="InterPro" id="IPR027450">
    <property type="entry name" value="AlkB-like"/>
</dbReference>
<dbReference type="PANTHER" id="PTHR31573">
    <property type="entry name" value="ALPHA-KETOGLUTARATE-DEPENDENT DIOXYGENASE ALKB HOMOLOG 2"/>
    <property type="match status" value="1"/>
</dbReference>
<dbReference type="AlphaFoldDB" id="A0A8H2XUC6"/>
<evidence type="ECO:0000256" key="2">
    <source>
        <dbReference type="SAM" id="MobiDB-lite"/>
    </source>
</evidence>
<dbReference type="Pfam" id="PF13532">
    <property type="entry name" value="2OG-FeII_Oxy_2"/>
    <property type="match status" value="1"/>
</dbReference>
<feature type="compositionally biased region" description="Basic residues" evidence="2">
    <location>
        <begin position="268"/>
        <end position="282"/>
    </location>
</feature>
<evidence type="ECO:0000259" key="3">
    <source>
        <dbReference type="PROSITE" id="PS51471"/>
    </source>
</evidence>
<dbReference type="Proteomes" id="UP000663853">
    <property type="component" value="Unassembled WGS sequence"/>
</dbReference>
<dbReference type="Gene3D" id="2.60.120.590">
    <property type="entry name" value="Alpha-ketoglutarate-dependent dioxygenase AlkB-like"/>
    <property type="match status" value="1"/>
</dbReference>
<proteinExistence type="predicted"/>
<dbReference type="GO" id="GO:0006307">
    <property type="term" value="P:DNA alkylation repair"/>
    <property type="evidence" value="ECO:0007669"/>
    <property type="project" value="TreeGrafter"/>
</dbReference>
<gene>
    <name evidence="4" type="ORF">RDB_LOCUS29491</name>
</gene>
<dbReference type="EMBL" id="CAJMXA010000557">
    <property type="protein sequence ID" value="CAE6435471.1"/>
    <property type="molecule type" value="Genomic_DNA"/>
</dbReference>
<dbReference type="InterPro" id="IPR005123">
    <property type="entry name" value="Oxoglu/Fe-dep_dioxygenase_dom"/>
</dbReference>
<protein>
    <recommendedName>
        <fullName evidence="3">Fe2OG dioxygenase domain-containing protein</fullName>
    </recommendedName>
</protein>
<organism evidence="4 5">
    <name type="scientific">Rhizoctonia solani</name>
    <dbReference type="NCBI Taxonomy" id="456999"/>
    <lineage>
        <taxon>Eukaryota</taxon>
        <taxon>Fungi</taxon>
        <taxon>Dikarya</taxon>
        <taxon>Basidiomycota</taxon>
        <taxon>Agaricomycotina</taxon>
        <taxon>Agaricomycetes</taxon>
        <taxon>Cantharellales</taxon>
        <taxon>Ceratobasidiaceae</taxon>
        <taxon>Rhizoctonia</taxon>
    </lineage>
</organism>
<dbReference type="SUPFAM" id="SSF51197">
    <property type="entry name" value="Clavaminate synthase-like"/>
    <property type="match status" value="1"/>
</dbReference>
<feature type="compositionally biased region" description="Acidic residues" evidence="2">
    <location>
        <begin position="166"/>
        <end position="178"/>
    </location>
</feature>
<sequence>MKEGDDESDIIARELVQAWFNVAYTDPPGDGPAPDVLSTTGKGGDIRYLGFFQTQRSLAEVPNKALSFLNASRKQLGLSQVDSNHPSLVPPEFSQEHHDLIIMSSHKSRRQGPQVKARKGGRRDNKAGEKRKPQMSRRSSPSAGKNKLVSHTTRGPVPATEKPSESDQETDIWSDVPDEPPQPEGEGDPTAQSSGSDIRLDDEVDVPQPTFEPDGKPKKGGSSTAKQTLGTRSSMRLAVSQSLKTQIAVSPPTQQKPKSPASRGVDKKSRKKQSQARNKRKTPSVAPVSEPDAPVTSNPPFPTNPAAGTFERDGSDGEPDDVPLKDCVPLHQTVEANATNVDVHPPYTEAFLHEITAGIKPSLINEAPALDATPPVDVSMLLEPPPFVHAPSLLGPLPPPSPLSAPPSNELGAFTWGDTYLSQHVRIPVWAKSRQELCELPYFKSMQGGVYTRGNTVYGYLLGRFPSPRDAWRHEGRLIISHGGGKNVVDEGENDPTKTRHQLGDDQLESDKSVRALLTSYRMFRPIVILAEADYEPLRKFKLRQGYTEGASYYVLGHYAIVAAWAEHEQVMPQGFIHTRWKFAFQYIEGNQGPPWWLQPPGANINRPGPPGVERITQAPERRRKFGGLVSGDRKRVSEVTTESFTGAPSIECGECQALSPHVYTLGPICLNPDCLSFWKYNGLPVSQAGLAFNPGFLALRGLPEQLQRIPYPIVPEYPDWQHRKNGESIFNRRYWAGACCHRCGRVSCRQKWQCWECLTCGLRREESRPQIYDTSCLLGPMDCETQGGGVFSPYDMKSTSRVVQYHDGHSRLAIYYELPDSLGRIVHVLNNPKATQQADQLFQQYQRDASSMNMFQRHAMKTHGVKGELYAQHYSHNAGAPYKYIAEAVSTPFEDCPKSVVEAKDHIQYLCEPALGKEVKFNEVLSVAYAEGQEMNFHSDDEPGLGPVVAGLTLGSHAEMLFRYHIACKKNLIYKNGPFRPSEARTSDEQDSNDRVLQITLSHGDLLIMDGTEIQKQYEHAVFVRDTDMVRFAATARFIHPSVPTVVRGVHQGRHPNQESAYISHGPVWESQIIPPPSITCTPHITQTEIP</sequence>
<name>A0A8H2XUC6_9AGAM</name>
<feature type="binding site" evidence="1">
    <location>
        <position position="930"/>
    </location>
    <ligand>
        <name>2-oxoglutarate</name>
        <dbReference type="ChEBI" id="CHEBI:16810"/>
    </ligand>
</feature>
<feature type="compositionally biased region" description="Polar residues" evidence="2">
    <location>
        <begin position="136"/>
        <end position="153"/>
    </location>
</feature>
<feature type="region of interest" description="Disordered" evidence="2">
    <location>
        <begin position="103"/>
        <end position="325"/>
    </location>
</feature>
<feature type="compositionally biased region" description="Polar residues" evidence="2">
    <location>
        <begin position="221"/>
        <end position="257"/>
    </location>
</feature>
<dbReference type="GO" id="GO:0008198">
    <property type="term" value="F:ferrous iron binding"/>
    <property type="evidence" value="ECO:0007669"/>
    <property type="project" value="TreeGrafter"/>
</dbReference>
<dbReference type="PROSITE" id="PS51471">
    <property type="entry name" value="FE2OG_OXY"/>
    <property type="match status" value="1"/>
</dbReference>
<dbReference type="GO" id="GO:0051747">
    <property type="term" value="F:cytosine C-5 DNA demethylase activity"/>
    <property type="evidence" value="ECO:0007669"/>
    <property type="project" value="TreeGrafter"/>
</dbReference>
<dbReference type="GO" id="GO:0035516">
    <property type="term" value="F:broad specificity oxidative DNA demethylase activity"/>
    <property type="evidence" value="ECO:0007669"/>
    <property type="project" value="TreeGrafter"/>
</dbReference>